<keyword evidence="2" id="KW-1185">Reference proteome</keyword>
<dbReference type="Proteomes" id="UP000183859">
    <property type="component" value="Chromosome"/>
</dbReference>
<accession>A0A1L3I5X4</accession>
<reference evidence="2" key="1">
    <citation type="submission" date="2016-07" db="EMBL/GenBank/DDBJ databases">
        <title>Phaeobacter portensis sp. nov., a tropodithietic acid producing bacterium isolated from a German harbor.</title>
        <authorList>
            <person name="Freese H.M."/>
            <person name="Bunk B."/>
            <person name="Breider S."/>
            <person name="Brinkhoff T."/>
        </authorList>
    </citation>
    <scope>NUCLEOTIDE SEQUENCE [LARGE SCALE GENOMIC DNA]</scope>
    <source>
        <strain evidence="2">P97</strain>
    </source>
</reference>
<proteinExistence type="predicted"/>
<dbReference type="STRING" id="1844006.PhaeoP97_02125"/>
<sequence length="63" mass="6603">MSALGNTGMGCRGDGKSPLNINGLEPIPANLAGLFAKCDQFEQSQLFALKLASLFDTRAESVS</sequence>
<dbReference type="EMBL" id="CP016364">
    <property type="protein sequence ID" value="APG47525.1"/>
    <property type="molecule type" value="Genomic_DNA"/>
</dbReference>
<gene>
    <name evidence="1" type="ORF">PhaeoP97_02125</name>
</gene>
<organism evidence="1 2">
    <name type="scientific">Phaeobacter porticola</name>
    <dbReference type="NCBI Taxonomy" id="1844006"/>
    <lineage>
        <taxon>Bacteria</taxon>
        <taxon>Pseudomonadati</taxon>
        <taxon>Pseudomonadota</taxon>
        <taxon>Alphaproteobacteria</taxon>
        <taxon>Rhodobacterales</taxon>
        <taxon>Roseobacteraceae</taxon>
        <taxon>Phaeobacter</taxon>
    </lineage>
</organism>
<protein>
    <submittedName>
        <fullName evidence="1">Uncharacterized protein</fullName>
    </submittedName>
</protein>
<evidence type="ECO:0000313" key="2">
    <source>
        <dbReference type="Proteomes" id="UP000183859"/>
    </source>
</evidence>
<name>A0A1L3I5X4_9RHOB</name>
<dbReference type="KEGG" id="php:PhaeoP97_02125"/>
<evidence type="ECO:0000313" key="1">
    <source>
        <dbReference type="EMBL" id="APG47525.1"/>
    </source>
</evidence>
<dbReference type="AlphaFoldDB" id="A0A1L3I5X4"/>